<evidence type="ECO:0000256" key="7">
    <source>
        <dbReference type="ARBA" id="ARBA00022764"/>
    </source>
</evidence>
<name>A0A7X6DI19_9BURK</name>
<dbReference type="AlphaFoldDB" id="A0A7X6DI19"/>
<dbReference type="GO" id="GO:0042597">
    <property type="term" value="C:periplasmic space"/>
    <property type="evidence" value="ECO:0007669"/>
    <property type="project" value="UniProtKB-SubCell"/>
</dbReference>
<dbReference type="Proteomes" id="UP000521868">
    <property type="component" value="Unassembled WGS sequence"/>
</dbReference>
<evidence type="ECO:0000256" key="5">
    <source>
        <dbReference type="ARBA" id="ARBA00022723"/>
    </source>
</evidence>
<dbReference type="PROSITE" id="PS50846">
    <property type="entry name" value="HMA_2"/>
    <property type="match status" value="1"/>
</dbReference>
<dbReference type="InterPro" id="IPR006121">
    <property type="entry name" value="HMA_dom"/>
</dbReference>
<reference evidence="12 13" key="1">
    <citation type="journal article" date="2020" name="Nature">
        <title>Bacterial chemolithoautotrophy via manganese oxidation.</title>
        <authorList>
            <person name="Yu H."/>
            <person name="Leadbetter J.R."/>
        </authorList>
    </citation>
    <scope>NUCLEOTIDE SEQUENCE [LARGE SCALE GENOMIC DNA]</scope>
    <source>
        <strain evidence="12 13">RBP-1</strain>
    </source>
</reference>
<comment type="function">
    <text evidence="9 10">Involved in mercury resistance. Acts as a mercury scavenger that specifically binds to a mercuric ion in the periplasm and probably passes it to the cytoplasmic mercuric reductase MerA via the mercuric transport protein MerT.</text>
</comment>
<evidence type="ECO:0000256" key="1">
    <source>
        <dbReference type="ARBA" id="ARBA00004418"/>
    </source>
</evidence>
<dbReference type="PROSITE" id="PS51257">
    <property type="entry name" value="PROKAR_LIPOPROTEIN"/>
    <property type="match status" value="1"/>
</dbReference>
<dbReference type="NCBIfam" id="TIGR02052">
    <property type="entry name" value="MerP"/>
    <property type="match status" value="1"/>
</dbReference>
<evidence type="ECO:0000256" key="2">
    <source>
        <dbReference type="ARBA" id="ARBA00005938"/>
    </source>
</evidence>
<comment type="subunit">
    <text evidence="3">Monomer.</text>
</comment>
<comment type="subcellular location">
    <subcellularLocation>
        <location evidence="1 10">Periplasm</location>
    </subcellularLocation>
</comment>
<proteinExistence type="inferred from homology"/>
<protein>
    <recommendedName>
        <fullName evidence="10">Periplasmic mercury ion-binding protein</fullName>
    </recommendedName>
</protein>
<keyword evidence="6" id="KW-0732">Signal</keyword>
<dbReference type="PROSITE" id="PS01047">
    <property type="entry name" value="HMA_1"/>
    <property type="match status" value="1"/>
</dbReference>
<dbReference type="InterPro" id="IPR036163">
    <property type="entry name" value="HMA_dom_sf"/>
</dbReference>
<keyword evidence="4 10" id="KW-0475">Mercuric resistance</keyword>
<evidence type="ECO:0000256" key="6">
    <source>
        <dbReference type="ARBA" id="ARBA00022729"/>
    </source>
</evidence>
<dbReference type="CDD" id="cd00371">
    <property type="entry name" value="HMA"/>
    <property type="match status" value="1"/>
</dbReference>
<evidence type="ECO:0000259" key="11">
    <source>
        <dbReference type="PROSITE" id="PS50846"/>
    </source>
</evidence>
<feature type="domain" description="HMA" evidence="11">
    <location>
        <begin position="22"/>
        <end position="88"/>
    </location>
</feature>
<dbReference type="Gene3D" id="3.30.70.100">
    <property type="match status" value="1"/>
</dbReference>
<evidence type="ECO:0000256" key="9">
    <source>
        <dbReference type="ARBA" id="ARBA00045344"/>
    </source>
</evidence>
<sequence>MKPVILLAGLVIAACTDAAADRRVTLEVNNMTCATCPVAVRVALEKVPGVAAATVDFKSKLAVVAFDSAKTTPAALTKATADAGFPSTLKQDQ</sequence>
<dbReference type="InterPro" id="IPR011795">
    <property type="entry name" value="MerP"/>
</dbReference>
<dbReference type="SUPFAM" id="SSF55008">
    <property type="entry name" value="HMA, heavy metal-associated domain"/>
    <property type="match status" value="1"/>
</dbReference>
<dbReference type="Pfam" id="PF00403">
    <property type="entry name" value="HMA"/>
    <property type="match status" value="1"/>
</dbReference>
<organism evidence="12 13">
    <name type="scientific">Ramlibacter lithotrophicus</name>
    <dbReference type="NCBI Taxonomy" id="2606681"/>
    <lineage>
        <taxon>Bacteria</taxon>
        <taxon>Pseudomonadati</taxon>
        <taxon>Pseudomonadota</taxon>
        <taxon>Betaproteobacteria</taxon>
        <taxon>Burkholderiales</taxon>
        <taxon>Comamonadaceae</taxon>
        <taxon>Ramlibacter</taxon>
    </lineage>
</organism>
<evidence type="ECO:0000256" key="4">
    <source>
        <dbReference type="ARBA" id="ARBA00022466"/>
    </source>
</evidence>
<evidence type="ECO:0000313" key="13">
    <source>
        <dbReference type="Proteomes" id="UP000521868"/>
    </source>
</evidence>
<evidence type="ECO:0000313" key="12">
    <source>
        <dbReference type="EMBL" id="NKE67565.1"/>
    </source>
</evidence>
<comment type="similarity">
    <text evidence="2">Belongs to the MerP family.</text>
</comment>
<dbReference type="GO" id="GO:0045340">
    <property type="term" value="F:mercury ion binding"/>
    <property type="evidence" value="ECO:0007669"/>
    <property type="project" value="UniProtKB-UniRule"/>
</dbReference>
<dbReference type="InterPro" id="IPR001802">
    <property type="entry name" value="MerP/CopZ"/>
</dbReference>
<dbReference type="FunFam" id="3.30.70.100:FF:000001">
    <property type="entry name" value="ATPase copper transporting beta"/>
    <property type="match status" value="1"/>
</dbReference>
<gene>
    <name evidence="10 12" type="primary">merP</name>
    <name evidence="12" type="ORF">RAMLITH_17215</name>
</gene>
<evidence type="ECO:0000256" key="3">
    <source>
        <dbReference type="ARBA" id="ARBA00011245"/>
    </source>
</evidence>
<dbReference type="InterPro" id="IPR017969">
    <property type="entry name" value="Heavy-metal-associated_CS"/>
</dbReference>
<dbReference type="GO" id="GO:0015097">
    <property type="term" value="F:mercury ion transmembrane transporter activity"/>
    <property type="evidence" value="ECO:0007669"/>
    <property type="project" value="UniProtKB-UniRule"/>
</dbReference>
<dbReference type="EMBL" id="VTOX01000006">
    <property type="protein sequence ID" value="NKE67565.1"/>
    <property type="molecule type" value="Genomic_DNA"/>
</dbReference>
<keyword evidence="7 10" id="KW-0574">Periplasm</keyword>
<comment type="caution">
    <text evidence="12">The sequence shown here is derived from an EMBL/GenBank/DDBJ whole genome shotgun (WGS) entry which is preliminary data.</text>
</comment>
<dbReference type="RefSeq" id="WP_168108681.1">
    <property type="nucleotide sequence ID" value="NZ_VTOX01000006.1"/>
</dbReference>
<evidence type="ECO:0000256" key="10">
    <source>
        <dbReference type="RuleBase" id="RU361212"/>
    </source>
</evidence>
<keyword evidence="13" id="KW-1185">Reference proteome</keyword>
<keyword evidence="5 10" id="KW-0479">Metal-binding</keyword>
<evidence type="ECO:0000256" key="8">
    <source>
        <dbReference type="ARBA" id="ARBA00022914"/>
    </source>
</evidence>
<keyword evidence="8 10" id="KW-0476">Mercury</keyword>
<dbReference type="PRINTS" id="PR00946">
    <property type="entry name" value="HGSCAVENGER"/>
</dbReference>
<accession>A0A7X6DI19</accession>